<feature type="compositionally biased region" description="Low complexity" evidence="1">
    <location>
        <begin position="205"/>
        <end position="214"/>
    </location>
</feature>
<reference evidence="3 4" key="1">
    <citation type="journal article" date="2019" name="Nat. Med.">
        <title>A library of human gut bacterial isolates paired with longitudinal multiomics data enables mechanistic microbiome research.</title>
        <authorList>
            <person name="Poyet M."/>
            <person name="Groussin M."/>
            <person name="Gibbons S.M."/>
            <person name="Avila-Pacheco J."/>
            <person name="Jiang X."/>
            <person name="Kearney S.M."/>
            <person name="Perrotta A.R."/>
            <person name="Berdy B."/>
            <person name="Zhao S."/>
            <person name="Lieberman T.D."/>
            <person name="Swanson P.K."/>
            <person name="Smith M."/>
            <person name="Roesemann S."/>
            <person name="Alexander J.E."/>
            <person name="Rich S.A."/>
            <person name="Livny J."/>
            <person name="Vlamakis H."/>
            <person name="Clish C."/>
            <person name="Bullock K."/>
            <person name="Deik A."/>
            <person name="Scott J."/>
            <person name="Pierce K.A."/>
            <person name="Xavier R.J."/>
            <person name="Alm E.J."/>
        </authorList>
    </citation>
    <scope>NUCLEOTIDE SEQUENCE [LARGE SCALE GENOMIC DNA]</scope>
    <source>
        <strain evidence="3 4">BIOML-A5</strain>
    </source>
</reference>
<evidence type="ECO:0000256" key="1">
    <source>
        <dbReference type="SAM" id="MobiDB-lite"/>
    </source>
</evidence>
<dbReference type="InterPro" id="IPR010724">
    <property type="entry name" value="RepA_N"/>
</dbReference>
<evidence type="ECO:0000259" key="2">
    <source>
        <dbReference type="Pfam" id="PF06970"/>
    </source>
</evidence>
<organism evidence="3 4">
    <name type="scientific">Flavonifractor plautii</name>
    <name type="common">Fusobacterium plautii</name>
    <dbReference type="NCBI Taxonomy" id="292800"/>
    <lineage>
        <taxon>Bacteria</taxon>
        <taxon>Bacillati</taxon>
        <taxon>Bacillota</taxon>
        <taxon>Clostridia</taxon>
        <taxon>Eubacteriales</taxon>
        <taxon>Oscillospiraceae</taxon>
        <taxon>Flavonifractor</taxon>
    </lineage>
</organism>
<evidence type="ECO:0000313" key="3">
    <source>
        <dbReference type="EMBL" id="MSB48207.1"/>
    </source>
</evidence>
<feature type="region of interest" description="Disordered" evidence="1">
    <location>
        <begin position="196"/>
        <end position="263"/>
    </location>
</feature>
<proteinExistence type="predicted"/>
<gene>
    <name evidence="3" type="ORF">GKE90_05765</name>
</gene>
<name>A0A6I2RGD0_FLAPL</name>
<accession>A0A6I2RGD0</accession>
<dbReference type="AlphaFoldDB" id="A0A6I2RGD0"/>
<protein>
    <recommendedName>
        <fullName evidence="2">Replication initiator A N-terminal domain-containing protein</fullName>
    </recommendedName>
</protein>
<feature type="domain" description="Replication initiator A N-terminal" evidence="2">
    <location>
        <begin position="45"/>
        <end position="117"/>
    </location>
</feature>
<evidence type="ECO:0000313" key="4">
    <source>
        <dbReference type="Proteomes" id="UP000429811"/>
    </source>
</evidence>
<feature type="compositionally biased region" description="Polar residues" evidence="1">
    <location>
        <begin position="236"/>
        <end position="248"/>
    </location>
</feature>
<comment type="caution">
    <text evidence="3">The sequence shown here is derived from an EMBL/GenBank/DDBJ whole genome shotgun (WGS) entry which is preliminary data.</text>
</comment>
<feature type="region of interest" description="Disordered" evidence="1">
    <location>
        <begin position="152"/>
        <end position="174"/>
    </location>
</feature>
<dbReference type="Pfam" id="PF06970">
    <property type="entry name" value="RepA_N"/>
    <property type="match status" value="1"/>
</dbReference>
<dbReference type="EMBL" id="WKPO01000006">
    <property type="protein sequence ID" value="MSB48207.1"/>
    <property type="molecule type" value="Genomic_DNA"/>
</dbReference>
<dbReference type="Proteomes" id="UP000429811">
    <property type="component" value="Unassembled WGS sequence"/>
</dbReference>
<sequence>MRRAVWAGRIWRRGEEELFVKAAPMTQKPAFRLMKLGDVQSVYHLQMPRWLFTDPRYTALSLEAKVAYTFLLNRFQLSRLNGWINDAGEVFIIYTRKSLADEMQVSYRKVIDSMKELSAAGLIWERRCGRGDANQIYLALVEHQECRNSSAPFVSKKHEAAGAPPAEEAGTRSAETELLQAQQHGAGPSVLRQEVPEQHLQKSQTGTSASTGTAHPEVPVSHPSYTDPNHTDGIHTESSQSIQRQQASLRRGGGYGASPMDRTEEQAQLRQILDNCDLWIFDPEDAKVFETAIERLFYSDGLRVGKAVLPQANIRSRLWDLDGTMLQVVAGKLKNNQREVRNPIAYVMQVIFSSINEAHCDVMIDPYINSLRADRSGPDNTGG</sequence>